<evidence type="ECO:0000256" key="2">
    <source>
        <dbReference type="ARBA" id="ARBA00023125"/>
    </source>
</evidence>
<protein>
    <submittedName>
        <fullName evidence="5">DNA-binding LacI/PurR family transcriptional regulator</fullName>
    </submittedName>
</protein>
<keyword evidence="6" id="KW-1185">Reference proteome</keyword>
<name>A0ABX0SFW1_9ACTN</name>
<dbReference type="InterPro" id="IPR028082">
    <property type="entry name" value="Peripla_BP_I"/>
</dbReference>
<dbReference type="PANTHER" id="PTHR30146:SF109">
    <property type="entry name" value="HTH-TYPE TRANSCRIPTIONAL REGULATOR GALS"/>
    <property type="match status" value="1"/>
</dbReference>
<dbReference type="PANTHER" id="PTHR30146">
    <property type="entry name" value="LACI-RELATED TRANSCRIPTIONAL REPRESSOR"/>
    <property type="match status" value="1"/>
</dbReference>
<dbReference type="GO" id="GO:0003677">
    <property type="term" value="F:DNA binding"/>
    <property type="evidence" value="ECO:0007669"/>
    <property type="project" value="UniProtKB-KW"/>
</dbReference>
<dbReference type="RefSeq" id="WP_167165160.1">
    <property type="nucleotide sequence ID" value="NZ_BAAAOO010000002.1"/>
</dbReference>
<accession>A0ABX0SFW1</accession>
<dbReference type="InterPro" id="IPR001761">
    <property type="entry name" value="Peripla_BP/Lac1_sug-bd_dom"/>
</dbReference>
<feature type="domain" description="HTH lacI-type" evidence="4">
    <location>
        <begin position="2"/>
        <end position="56"/>
    </location>
</feature>
<evidence type="ECO:0000256" key="1">
    <source>
        <dbReference type="ARBA" id="ARBA00023015"/>
    </source>
</evidence>
<organism evidence="5 6">
    <name type="scientific">Brooklawnia cerclae</name>
    <dbReference type="NCBI Taxonomy" id="349934"/>
    <lineage>
        <taxon>Bacteria</taxon>
        <taxon>Bacillati</taxon>
        <taxon>Actinomycetota</taxon>
        <taxon>Actinomycetes</taxon>
        <taxon>Propionibacteriales</taxon>
        <taxon>Propionibacteriaceae</taxon>
        <taxon>Brooklawnia</taxon>
    </lineage>
</organism>
<comment type="caution">
    <text evidence="5">The sequence shown here is derived from an EMBL/GenBank/DDBJ whole genome shotgun (WGS) entry which is preliminary data.</text>
</comment>
<reference evidence="5 6" key="1">
    <citation type="submission" date="2020-02" db="EMBL/GenBank/DDBJ databases">
        <title>Sequencing the genomes of 1000 actinobacteria strains.</title>
        <authorList>
            <person name="Klenk H.-P."/>
        </authorList>
    </citation>
    <scope>NUCLEOTIDE SEQUENCE [LARGE SCALE GENOMIC DNA]</scope>
    <source>
        <strain evidence="5 6">DSM 19609</strain>
    </source>
</reference>
<dbReference type="InterPro" id="IPR010982">
    <property type="entry name" value="Lambda_DNA-bd_dom_sf"/>
</dbReference>
<evidence type="ECO:0000313" key="6">
    <source>
        <dbReference type="Proteomes" id="UP000749311"/>
    </source>
</evidence>
<dbReference type="Pfam" id="PF00356">
    <property type="entry name" value="LacI"/>
    <property type="match status" value="1"/>
</dbReference>
<dbReference type="Gene3D" id="3.40.50.2300">
    <property type="match status" value="2"/>
</dbReference>
<dbReference type="PROSITE" id="PS50932">
    <property type="entry name" value="HTH_LACI_2"/>
    <property type="match status" value="1"/>
</dbReference>
<dbReference type="CDD" id="cd06267">
    <property type="entry name" value="PBP1_LacI_sugar_binding-like"/>
    <property type="match status" value="1"/>
</dbReference>
<keyword evidence="3" id="KW-0804">Transcription</keyword>
<gene>
    <name evidence="5" type="ORF">FB473_000858</name>
</gene>
<dbReference type="Pfam" id="PF00532">
    <property type="entry name" value="Peripla_BP_1"/>
    <property type="match status" value="1"/>
</dbReference>
<evidence type="ECO:0000259" key="4">
    <source>
        <dbReference type="PROSITE" id="PS50932"/>
    </source>
</evidence>
<sequence length="315" mass="32237">MATIADVAALAGVSKATASRTFTRPELVSPATAQRVKDAAERLGFVANAAARLLAGGRTGIVALVVPTLDNSFFTPVIAGAQARTSEAGLQLTVVVHPLAASDELTAFGRLARQVDGFIVVAPAGTDELVVTATEGTPAVLVDREIDGMASVIADTASAFGGLARRLIEAGHRRIVYVGGPAGSWQDKQRASTVRAATESTGAELAVVGPYPATFAAGVWAAAEVRRFAPTAVIPYATAIGLGIQHAYLSAGQPAPLVSSEQVIVDALGLKDVPAIDVDGVALGRAAADLLVERIASPGTPPTRDRLPVPMVWQP</sequence>
<dbReference type="SUPFAM" id="SSF47413">
    <property type="entry name" value="lambda repressor-like DNA-binding domains"/>
    <property type="match status" value="1"/>
</dbReference>
<keyword evidence="2 5" id="KW-0238">DNA-binding</keyword>
<dbReference type="SUPFAM" id="SSF53822">
    <property type="entry name" value="Periplasmic binding protein-like I"/>
    <property type="match status" value="1"/>
</dbReference>
<dbReference type="SMART" id="SM00354">
    <property type="entry name" value="HTH_LACI"/>
    <property type="match status" value="1"/>
</dbReference>
<evidence type="ECO:0000313" key="5">
    <source>
        <dbReference type="EMBL" id="NIH56213.1"/>
    </source>
</evidence>
<dbReference type="EMBL" id="JAAMOZ010000001">
    <property type="protein sequence ID" value="NIH56213.1"/>
    <property type="molecule type" value="Genomic_DNA"/>
</dbReference>
<dbReference type="Gene3D" id="1.10.260.40">
    <property type="entry name" value="lambda repressor-like DNA-binding domains"/>
    <property type="match status" value="1"/>
</dbReference>
<dbReference type="Proteomes" id="UP000749311">
    <property type="component" value="Unassembled WGS sequence"/>
</dbReference>
<keyword evidence="1" id="KW-0805">Transcription regulation</keyword>
<evidence type="ECO:0000256" key="3">
    <source>
        <dbReference type="ARBA" id="ARBA00023163"/>
    </source>
</evidence>
<proteinExistence type="predicted"/>
<dbReference type="CDD" id="cd01392">
    <property type="entry name" value="HTH_LacI"/>
    <property type="match status" value="1"/>
</dbReference>
<dbReference type="InterPro" id="IPR000843">
    <property type="entry name" value="HTH_LacI"/>
</dbReference>